<dbReference type="GeneID" id="54366541"/>
<reference evidence="2" key="3">
    <citation type="submission" date="2025-08" db="UniProtKB">
        <authorList>
            <consortium name="RefSeq"/>
        </authorList>
    </citation>
    <scope>IDENTIFICATION</scope>
    <source>
        <strain evidence="2">CBS 342.82</strain>
    </source>
</reference>
<gene>
    <name evidence="2" type="ORF">K489DRAFT_58914</name>
</gene>
<dbReference type="AlphaFoldDB" id="A0A6J3LVL1"/>
<reference evidence="2" key="1">
    <citation type="submission" date="2020-01" db="EMBL/GenBank/DDBJ databases">
        <authorList>
            <consortium name="DOE Joint Genome Institute"/>
            <person name="Haridas S."/>
            <person name="Albert R."/>
            <person name="Binder M."/>
            <person name="Bloem J."/>
            <person name="Labutti K."/>
            <person name="Salamov A."/>
            <person name="Andreopoulos B."/>
            <person name="Baker S.E."/>
            <person name="Barry K."/>
            <person name="Bills G."/>
            <person name="Bluhm B.H."/>
            <person name="Cannon C."/>
            <person name="Castanera R."/>
            <person name="Culley D.E."/>
            <person name="Daum C."/>
            <person name="Ezra D."/>
            <person name="Gonzalez J.B."/>
            <person name="Henrissat B."/>
            <person name="Kuo A."/>
            <person name="Liang C."/>
            <person name="Lipzen A."/>
            <person name="Lutzoni F."/>
            <person name="Magnuson J."/>
            <person name="Mondo S."/>
            <person name="Nolan M."/>
            <person name="Ohm R."/>
            <person name="Pangilinan J."/>
            <person name="Park H.-J."/>
            <person name="Ramirez L."/>
            <person name="Alfaro M."/>
            <person name="Sun H."/>
            <person name="Tritt A."/>
            <person name="Yoshinaga Y."/>
            <person name="Zwiers L.-H."/>
            <person name="Turgeon B.G."/>
            <person name="Goodwin S.B."/>
            <person name="Spatafora J.W."/>
            <person name="Crous P.W."/>
            <person name="Grigoriev I.V."/>
        </authorList>
    </citation>
    <scope>NUCLEOTIDE SEQUENCE</scope>
    <source>
        <strain evidence="2">CBS 342.82</strain>
    </source>
</reference>
<reference evidence="2" key="2">
    <citation type="submission" date="2020-04" db="EMBL/GenBank/DDBJ databases">
        <authorList>
            <consortium name="NCBI Genome Project"/>
        </authorList>
    </citation>
    <scope>NUCLEOTIDE SEQUENCE</scope>
    <source>
        <strain evidence="2">CBS 342.82</strain>
    </source>
</reference>
<accession>A0A6J3LVL1</accession>
<sequence length="73" mass="7325">MPTSLCAAAAAAAEARGPATNCSGLIPTSSSSSSVSSSTTCNCTRWCVAWSPAGQVRAQLNRASFTCTLVNLA</sequence>
<evidence type="ECO:0000313" key="1">
    <source>
        <dbReference type="Proteomes" id="UP000504637"/>
    </source>
</evidence>
<keyword evidence="1" id="KW-1185">Reference proteome</keyword>
<organism evidence="2">
    <name type="scientific">Dissoconium aciculare CBS 342.82</name>
    <dbReference type="NCBI Taxonomy" id="1314786"/>
    <lineage>
        <taxon>Eukaryota</taxon>
        <taxon>Fungi</taxon>
        <taxon>Dikarya</taxon>
        <taxon>Ascomycota</taxon>
        <taxon>Pezizomycotina</taxon>
        <taxon>Dothideomycetes</taxon>
        <taxon>Dothideomycetidae</taxon>
        <taxon>Mycosphaerellales</taxon>
        <taxon>Dissoconiaceae</taxon>
        <taxon>Dissoconium</taxon>
    </lineage>
</organism>
<evidence type="ECO:0000313" key="2">
    <source>
        <dbReference type="RefSeq" id="XP_033456832.1"/>
    </source>
</evidence>
<name>A0A6J3LVL1_9PEZI</name>
<proteinExistence type="predicted"/>
<dbReference type="Proteomes" id="UP000504637">
    <property type="component" value="Unplaced"/>
</dbReference>
<protein>
    <submittedName>
        <fullName evidence="2">Uncharacterized protein</fullName>
    </submittedName>
</protein>
<dbReference type="RefSeq" id="XP_033456832.1">
    <property type="nucleotide sequence ID" value="XM_033608741.1"/>
</dbReference>